<dbReference type="AlphaFoldDB" id="A0A3A4K1N9"/>
<dbReference type="OrthoDB" id="140186at2"/>
<organism evidence="2 3">
    <name type="scientific">Nocardia panacis</name>
    <dbReference type="NCBI Taxonomy" id="2340916"/>
    <lineage>
        <taxon>Bacteria</taxon>
        <taxon>Bacillati</taxon>
        <taxon>Actinomycetota</taxon>
        <taxon>Actinomycetes</taxon>
        <taxon>Mycobacteriales</taxon>
        <taxon>Nocardiaceae</taxon>
        <taxon>Nocardia</taxon>
    </lineage>
</organism>
<evidence type="ECO:0000313" key="2">
    <source>
        <dbReference type="EMBL" id="RJO70027.1"/>
    </source>
</evidence>
<dbReference type="Proteomes" id="UP000266677">
    <property type="component" value="Unassembled WGS sequence"/>
</dbReference>
<dbReference type="EMBL" id="QZFU01000041">
    <property type="protein sequence ID" value="RJO70027.1"/>
    <property type="molecule type" value="Genomic_DNA"/>
</dbReference>
<protein>
    <submittedName>
        <fullName evidence="2">Uncharacterized protein</fullName>
    </submittedName>
</protein>
<accession>A0A3A4K1N9</accession>
<comment type="caution">
    <text evidence="2">The sequence shown here is derived from an EMBL/GenBank/DDBJ whole genome shotgun (WGS) entry which is preliminary data.</text>
</comment>
<feature type="region of interest" description="Disordered" evidence="1">
    <location>
        <begin position="468"/>
        <end position="509"/>
    </location>
</feature>
<evidence type="ECO:0000256" key="1">
    <source>
        <dbReference type="SAM" id="MobiDB-lite"/>
    </source>
</evidence>
<keyword evidence="3" id="KW-1185">Reference proteome</keyword>
<proteinExistence type="predicted"/>
<feature type="compositionally biased region" description="Basic and acidic residues" evidence="1">
    <location>
        <begin position="498"/>
        <end position="509"/>
    </location>
</feature>
<reference evidence="2 3" key="1">
    <citation type="submission" date="2018-09" db="EMBL/GenBank/DDBJ databases">
        <title>YIM PH21274 draft genome.</title>
        <authorList>
            <person name="Miao C."/>
        </authorList>
    </citation>
    <scope>NUCLEOTIDE SEQUENCE [LARGE SCALE GENOMIC DNA]</scope>
    <source>
        <strain evidence="2 3">YIM PH 21724</strain>
    </source>
</reference>
<name>A0A3A4K1N9_9NOCA</name>
<dbReference type="RefSeq" id="WP_120044394.1">
    <property type="nucleotide sequence ID" value="NZ_QZFU01000041.1"/>
</dbReference>
<evidence type="ECO:0000313" key="3">
    <source>
        <dbReference type="Proteomes" id="UP000266677"/>
    </source>
</evidence>
<feature type="compositionally biased region" description="Acidic residues" evidence="1">
    <location>
        <begin position="487"/>
        <end position="496"/>
    </location>
</feature>
<sequence>MSRVTALLRLEAMETMRAVPITEYRHRRLSPRPLVVVPLSMAGEAGAPLAAIVGQARHGPTLLIIEQPRDRVQRFEFTADLGREVMGHINSCRIDRRNKPKTRGEAQSFYTDAPQILVPNSGGIGFLATLGRACRFRETGGDYPVPAGVPEFGRWLTFLADSAEQAGTSMLMAVTDLLAEHWATGQSGLEDRNLASLMAWIEPPTGTSVEQAILDAEDPILWPPAGPVTDPNFDTKDLGPALRQLDAARAHGDHTALAAARTELRELLSGQINPTWRMMWQAIALLRGIPEAPRVERRFTNDREQFTYFSDLQDSPDARPQPARDGAVAAARRLDRLERALADFEAATAMDDKFVLADRRSVGEAFAGEVIDTEPDRTVLSDKNRATLRPLITLRTLDPTRLADGTELISPHMPDGHKATIMSTVWEGSASIVTIEVNGGMGTPAKPNRSAVPDIGRRIAYLPNPGWRPRAVFPDRADTPWTHTDAEAPDTDDGVIPDDAHAEEWGDDD</sequence>
<gene>
    <name evidence="2" type="ORF">D5S18_29645</name>
</gene>